<feature type="compositionally biased region" description="Pro residues" evidence="1">
    <location>
        <begin position="1"/>
        <end position="11"/>
    </location>
</feature>
<evidence type="ECO:0000256" key="1">
    <source>
        <dbReference type="SAM" id="MobiDB-lite"/>
    </source>
</evidence>
<sequence length="209" mass="22287">MGPVAPVPIHPSPFRLASSASPPLCFRTNLSASSQLRFPRAGSSSDRRSGTNPEWLRGRRAEGRGRGRRGASYNHRAAYKEKISARAGPNGVKLGRSFGFLSHPVVPAPSPDPVPPPSSPPSNAAAVAPSRPTPSSPPIKGRRRSLSSPAPTTRREAARHLSPPPRRRLSVEAPVAVPPAPVGKARPMQRRLAFAHVPLLKKVPEATCY</sequence>
<feature type="compositionally biased region" description="Basic and acidic residues" evidence="1">
    <location>
        <begin position="56"/>
        <end position="65"/>
    </location>
</feature>
<dbReference type="EnsemblPlants" id="PNT68282">
    <property type="protein sequence ID" value="PNT68282"/>
    <property type="gene ID" value="BRADI_3g38277v3"/>
</dbReference>
<dbReference type="Proteomes" id="UP000008810">
    <property type="component" value="Chromosome 3"/>
</dbReference>
<dbReference type="InParanoid" id="A0A2K2D1W4"/>
<name>A0A2K2D1W4_BRADI</name>
<evidence type="ECO:0000313" key="4">
    <source>
        <dbReference type="Proteomes" id="UP000008810"/>
    </source>
</evidence>
<feature type="region of interest" description="Disordered" evidence="1">
    <location>
        <begin position="1"/>
        <end position="90"/>
    </location>
</feature>
<keyword evidence="4" id="KW-1185">Reference proteome</keyword>
<feature type="compositionally biased region" description="Low complexity" evidence="1">
    <location>
        <begin position="121"/>
        <end position="130"/>
    </location>
</feature>
<gene>
    <name evidence="2" type="ORF">BRADI_3g38277v3</name>
</gene>
<dbReference type="Gramene" id="PNT68282">
    <property type="protein sequence ID" value="PNT68282"/>
    <property type="gene ID" value="BRADI_3g38277v3"/>
</dbReference>
<accession>A0A2K2D1W4</accession>
<evidence type="ECO:0000313" key="2">
    <source>
        <dbReference type="EMBL" id="PNT68282.1"/>
    </source>
</evidence>
<feature type="compositionally biased region" description="Pro residues" evidence="1">
    <location>
        <begin position="106"/>
        <end position="120"/>
    </location>
</feature>
<reference evidence="3" key="3">
    <citation type="submission" date="2018-08" db="UniProtKB">
        <authorList>
            <consortium name="EnsemblPlants"/>
        </authorList>
    </citation>
    <scope>IDENTIFICATION</scope>
    <source>
        <strain evidence="3">cv. Bd21</strain>
    </source>
</reference>
<reference evidence="2 3" key="1">
    <citation type="journal article" date="2010" name="Nature">
        <title>Genome sequencing and analysis of the model grass Brachypodium distachyon.</title>
        <authorList>
            <consortium name="International Brachypodium Initiative"/>
        </authorList>
    </citation>
    <scope>NUCLEOTIDE SEQUENCE [LARGE SCALE GENOMIC DNA]</scope>
    <source>
        <strain evidence="2 3">Bd21</strain>
    </source>
</reference>
<organism evidence="2">
    <name type="scientific">Brachypodium distachyon</name>
    <name type="common">Purple false brome</name>
    <name type="synonym">Trachynia distachya</name>
    <dbReference type="NCBI Taxonomy" id="15368"/>
    <lineage>
        <taxon>Eukaryota</taxon>
        <taxon>Viridiplantae</taxon>
        <taxon>Streptophyta</taxon>
        <taxon>Embryophyta</taxon>
        <taxon>Tracheophyta</taxon>
        <taxon>Spermatophyta</taxon>
        <taxon>Magnoliopsida</taxon>
        <taxon>Liliopsida</taxon>
        <taxon>Poales</taxon>
        <taxon>Poaceae</taxon>
        <taxon>BOP clade</taxon>
        <taxon>Pooideae</taxon>
        <taxon>Stipodae</taxon>
        <taxon>Brachypodieae</taxon>
        <taxon>Brachypodium</taxon>
    </lineage>
</organism>
<proteinExistence type="predicted"/>
<dbReference type="EMBL" id="CM000882">
    <property type="protein sequence ID" value="PNT68282.1"/>
    <property type="molecule type" value="Genomic_DNA"/>
</dbReference>
<protein>
    <submittedName>
        <fullName evidence="2 3">Uncharacterized protein</fullName>
    </submittedName>
</protein>
<evidence type="ECO:0000313" key="3">
    <source>
        <dbReference type="EnsemblPlants" id="PNT68282"/>
    </source>
</evidence>
<feature type="region of interest" description="Disordered" evidence="1">
    <location>
        <begin position="105"/>
        <end position="183"/>
    </location>
</feature>
<dbReference type="AlphaFoldDB" id="A0A2K2D1W4"/>
<reference evidence="2" key="2">
    <citation type="submission" date="2017-06" db="EMBL/GenBank/DDBJ databases">
        <title>WGS assembly of Brachypodium distachyon.</title>
        <authorList>
            <consortium name="The International Brachypodium Initiative"/>
            <person name="Lucas S."/>
            <person name="Harmon-Smith M."/>
            <person name="Lail K."/>
            <person name="Tice H."/>
            <person name="Grimwood J."/>
            <person name="Bruce D."/>
            <person name="Barry K."/>
            <person name="Shu S."/>
            <person name="Lindquist E."/>
            <person name="Wang M."/>
            <person name="Pitluck S."/>
            <person name="Vogel J.P."/>
            <person name="Garvin D.F."/>
            <person name="Mockler T.C."/>
            <person name="Schmutz J."/>
            <person name="Rokhsar D."/>
            <person name="Bevan M.W."/>
        </authorList>
    </citation>
    <scope>NUCLEOTIDE SEQUENCE</scope>
    <source>
        <strain evidence="2">Bd21</strain>
    </source>
</reference>